<proteinExistence type="predicted"/>
<feature type="region of interest" description="Disordered" evidence="1">
    <location>
        <begin position="1"/>
        <end position="23"/>
    </location>
</feature>
<accession>A0A4V3XD02</accession>
<feature type="compositionally biased region" description="Pro residues" evidence="1">
    <location>
        <begin position="108"/>
        <end position="123"/>
    </location>
</feature>
<keyword evidence="3" id="KW-1185">Reference proteome</keyword>
<name>A0A4V3XD02_9AGAM</name>
<evidence type="ECO:0000313" key="3">
    <source>
        <dbReference type="Proteomes" id="UP000310158"/>
    </source>
</evidence>
<reference evidence="2 3" key="1">
    <citation type="submission" date="2019-02" db="EMBL/GenBank/DDBJ databases">
        <title>Genome sequencing of the rare red list fungi Bondarzewia mesenterica.</title>
        <authorList>
            <person name="Buettner E."/>
            <person name="Kellner H."/>
        </authorList>
    </citation>
    <scope>NUCLEOTIDE SEQUENCE [LARGE SCALE GENOMIC DNA]</scope>
    <source>
        <strain evidence="2 3">DSM 108281</strain>
    </source>
</reference>
<dbReference type="AlphaFoldDB" id="A0A4V3XD02"/>
<sequence>MHGLDDSDADMDEDDAHNNDSDINFMEHGYESQANEALLSEHLSDNDGKDVQWGQDIDEYLGEVEVEDDYGYHEQYDWLDEENIDHKIDLDTDDEVDKGQEGYGPDPGWEPPPPLPRAASPAP</sequence>
<feature type="compositionally biased region" description="Acidic residues" evidence="1">
    <location>
        <begin position="1"/>
        <end position="15"/>
    </location>
</feature>
<feature type="region of interest" description="Disordered" evidence="1">
    <location>
        <begin position="85"/>
        <end position="123"/>
    </location>
</feature>
<dbReference type="EMBL" id="SGPL01000746">
    <property type="protein sequence ID" value="THH07833.1"/>
    <property type="molecule type" value="Genomic_DNA"/>
</dbReference>
<evidence type="ECO:0000256" key="1">
    <source>
        <dbReference type="SAM" id="MobiDB-lite"/>
    </source>
</evidence>
<comment type="caution">
    <text evidence="2">The sequence shown here is derived from an EMBL/GenBank/DDBJ whole genome shotgun (WGS) entry which is preliminary data.</text>
</comment>
<gene>
    <name evidence="2" type="ORF">EW146_g9194</name>
</gene>
<protein>
    <submittedName>
        <fullName evidence="2">Uncharacterized protein</fullName>
    </submittedName>
</protein>
<dbReference type="Proteomes" id="UP000310158">
    <property type="component" value="Unassembled WGS sequence"/>
</dbReference>
<evidence type="ECO:0000313" key="2">
    <source>
        <dbReference type="EMBL" id="THH07833.1"/>
    </source>
</evidence>
<organism evidence="2 3">
    <name type="scientific">Bondarzewia mesenterica</name>
    <dbReference type="NCBI Taxonomy" id="1095465"/>
    <lineage>
        <taxon>Eukaryota</taxon>
        <taxon>Fungi</taxon>
        <taxon>Dikarya</taxon>
        <taxon>Basidiomycota</taxon>
        <taxon>Agaricomycotina</taxon>
        <taxon>Agaricomycetes</taxon>
        <taxon>Russulales</taxon>
        <taxon>Bondarzewiaceae</taxon>
        <taxon>Bondarzewia</taxon>
    </lineage>
</organism>